<dbReference type="Pfam" id="PF02759">
    <property type="entry name" value="RUN"/>
    <property type="match status" value="1"/>
</dbReference>
<proteinExistence type="predicted"/>
<accession>A0A9W2W3J6</accession>
<name>A0A9W2W3J6_PANPR</name>
<dbReference type="Proteomes" id="UP001165780">
    <property type="component" value="Unplaced"/>
</dbReference>
<evidence type="ECO:0000313" key="3">
    <source>
        <dbReference type="RefSeq" id="XP_053765451.1"/>
    </source>
</evidence>
<dbReference type="SUPFAM" id="SSF140741">
    <property type="entry name" value="RUN domain-like"/>
    <property type="match status" value="1"/>
</dbReference>
<gene>
    <name evidence="3" type="primary">LOC109261231</name>
</gene>
<sequence>MCKYYEKEALLMDPADGPILASLLVGPRALEYTEMKTADHFWTDPSADELVQRHRIHSSHLWQDSATKRQALCIQKRHSSGSTDDRPSLSARDCVESLHQNSRATLLYGKNDVLVQPVVARAMENGVAKVKKQQSHPVMSHQAVGEVATGAMEYGVPKEEKVWAVRVRRHQGVAEDLVSRMKKKKCSPEVKNIHWHQAVLQKTPHLANNRRYSINDPIEVCGDSLIKLIQEGFYFSQCPIFNRKP</sequence>
<dbReference type="InterPro" id="IPR004012">
    <property type="entry name" value="Run_dom"/>
</dbReference>
<protein>
    <submittedName>
        <fullName evidence="3">Uncharacterized protein LOC109261231 isoform X1</fullName>
    </submittedName>
</protein>
<dbReference type="GeneID" id="109261231"/>
<dbReference type="AlphaFoldDB" id="A0A9W2W3J6"/>
<keyword evidence="2" id="KW-1185">Reference proteome</keyword>
<feature type="domain" description="RUN" evidence="1">
    <location>
        <begin position="1"/>
        <end position="40"/>
    </location>
</feature>
<dbReference type="RefSeq" id="XP_053765451.1">
    <property type="nucleotide sequence ID" value="XM_053909476.1"/>
</dbReference>
<evidence type="ECO:0000259" key="1">
    <source>
        <dbReference type="PROSITE" id="PS50826"/>
    </source>
</evidence>
<reference evidence="3" key="1">
    <citation type="submission" date="2025-08" db="UniProtKB">
        <authorList>
            <consortium name="RefSeq"/>
        </authorList>
    </citation>
    <scope>IDENTIFICATION</scope>
    <source>
        <tissue evidence="3">Whole blood</tissue>
    </source>
</reference>
<dbReference type="InterPro" id="IPR037213">
    <property type="entry name" value="Run_dom_sf"/>
</dbReference>
<dbReference type="Gene3D" id="2.30.29.230">
    <property type="match status" value="1"/>
</dbReference>
<evidence type="ECO:0000313" key="2">
    <source>
        <dbReference type="Proteomes" id="UP001165780"/>
    </source>
</evidence>
<dbReference type="PROSITE" id="PS50826">
    <property type="entry name" value="RUN"/>
    <property type="match status" value="1"/>
</dbReference>
<organism evidence="2 3">
    <name type="scientific">Panthera pardus</name>
    <name type="common">Leopard</name>
    <name type="synonym">Felis pardus</name>
    <dbReference type="NCBI Taxonomy" id="9691"/>
    <lineage>
        <taxon>Eukaryota</taxon>
        <taxon>Metazoa</taxon>
        <taxon>Chordata</taxon>
        <taxon>Craniata</taxon>
        <taxon>Vertebrata</taxon>
        <taxon>Euteleostomi</taxon>
        <taxon>Mammalia</taxon>
        <taxon>Eutheria</taxon>
        <taxon>Laurasiatheria</taxon>
        <taxon>Carnivora</taxon>
        <taxon>Feliformia</taxon>
        <taxon>Felidae</taxon>
        <taxon>Pantherinae</taxon>
        <taxon>Panthera</taxon>
    </lineage>
</organism>